<dbReference type="GO" id="GO:0008061">
    <property type="term" value="F:chitin binding"/>
    <property type="evidence" value="ECO:0007669"/>
    <property type="project" value="UniProtKB-KW"/>
</dbReference>
<dbReference type="GeneID" id="108678346"/>
<dbReference type="InterPro" id="IPR002557">
    <property type="entry name" value="Chitin-bd_dom"/>
</dbReference>
<feature type="chain" id="PRO_5034581155" evidence="7">
    <location>
        <begin position="21"/>
        <end position="328"/>
    </location>
</feature>
<evidence type="ECO:0000256" key="4">
    <source>
        <dbReference type="ARBA" id="ARBA00023157"/>
    </source>
</evidence>
<sequence length="328" mass="33388">MMKLVHAGFIICAFAALASAADPCAPDCEGVQGSFPNPTDCTKYYQCAQGVAVPRTCPDGTYFNPTFSICDHPEDAGCTADPDFDCGGTTTEVTTTSAVETTEALVDTTTVGGVETTVDTVETTAPVNTTVEPIDTTAAPVDTTAAPVDTTAAPVDTTAAPVDTTAAPVDTTAGPVDTTAAPVDTTAGPVDTTAGPVDATAAPVDTTAGPTYTTAAPVDTTVTTVDATVTTVDAIVTTVETTVTTVETTVTTVPVECIPPCPSPEATYPNPRDCSSFFQCSNDEPLLMTCYPGLYFNPASGRCDFPENMECTAGPDAPCVAITVAPRF</sequence>
<organism evidence="9 10">
    <name type="scientific">Hyalella azteca</name>
    <name type="common">Amphipod</name>
    <dbReference type="NCBI Taxonomy" id="294128"/>
    <lineage>
        <taxon>Eukaryota</taxon>
        <taxon>Metazoa</taxon>
        <taxon>Ecdysozoa</taxon>
        <taxon>Arthropoda</taxon>
        <taxon>Crustacea</taxon>
        <taxon>Multicrustacea</taxon>
        <taxon>Malacostraca</taxon>
        <taxon>Eumalacostraca</taxon>
        <taxon>Peracarida</taxon>
        <taxon>Amphipoda</taxon>
        <taxon>Senticaudata</taxon>
        <taxon>Talitrida</taxon>
        <taxon>Talitroidea</taxon>
        <taxon>Hyalellidae</taxon>
        <taxon>Hyalella</taxon>
    </lineage>
</organism>
<feature type="region of interest" description="Disordered" evidence="6">
    <location>
        <begin position="165"/>
        <end position="205"/>
    </location>
</feature>
<keyword evidence="4" id="KW-1015">Disulfide bond</keyword>
<dbReference type="KEGG" id="hazt:108678346"/>
<feature type="domain" description="Chitin-binding type-2" evidence="8">
    <location>
        <begin position="25"/>
        <end position="80"/>
    </location>
</feature>
<keyword evidence="1" id="KW-0147">Chitin-binding</keyword>
<evidence type="ECO:0000256" key="1">
    <source>
        <dbReference type="ARBA" id="ARBA00022669"/>
    </source>
</evidence>
<feature type="signal peptide" evidence="7">
    <location>
        <begin position="1"/>
        <end position="20"/>
    </location>
</feature>
<reference evidence="10" key="1">
    <citation type="submission" date="2025-08" db="UniProtKB">
        <authorList>
            <consortium name="RefSeq"/>
        </authorList>
    </citation>
    <scope>IDENTIFICATION</scope>
    <source>
        <tissue evidence="10">Whole organism</tissue>
    </source>
</reference>
<dbReference type="SUPFAM" id="SSF57625">
    <property type="entry name" value="Invertebrate chitin-binding proteins"/>
    <property type="match status" value="2"/>
</dbReference>
<dbReference type="Gene3D" id="2.170.140.10">
    <property type="entry name" value="Chitin binding domain"/>
    <property type="match status" value="2"/>
</dbReference>
<evidence type="ECO:0000259" key="8">
    <source>
        <dbReference type="PROSITE" id="PS50940"/>
    </source>
</evidence>
<dbReference type="OMA" id="ENIAGCN"/>
<gene>
    <name evidence="10" type="primary">LOC108678346</name>
</gene>
<evidence type="ECO:0000256" key="7">
    <source>
        <dbReference type="SAM" id="SignalP"/>
    </source>
</evidence>
<proteinExistence type="predicted"/>
<keyword evidence="2 7" id="KW-0732">Signal</keyword>
<dbReference type="GO" id="GO:0005576">
    <property type="term" value="C:extracellular region"/>
    <property type="evidence" value="ECO:0007669"/>
    <property type="project" value="InterPro"/>
</dbReference>
<evidence type="ECO:0000256" key="2">
    <source>
        <dbReference type="ARBA" id="ARBA00022729"/>
    </source>
</evidence>
<evidence type="ECO:0000313" key="10">
    <source>
        <dbReference type="RefSeq" id="XP_018022216.1"/>
    </source>
</evidence>
<evidence type="ECO:0000256" key="5">
    <source>
        <dbReference type="ARBA" id="ARBA00023180"/>
    </source>
</evidence>
<dbReference type="PANTHER" id="PTHR23301:SF0">
    <property type="entry name" value="CHITIN-BINDING TYPE-2 DOMAIN-CONTAINING PROTEIN-RELATED"/>
    <property type="match status" value="1"/>
</dbReference>
<dbReference type="AlphaFoldDB" id="A0A8B7PAJ7"/>
<name>A0A8B7PAJ7_HYAAZ</name>
<evidence type="ECO:0000313" key="9">
    <source>
        <dbReference type="Proteomes" id="UP000694843"/>
    </source>
</evidence>
<dbReference type="Proteomes" id="UP000694843">
    <property type="component" value="Unplaced"/>
</dbReference>
<dbReference type="InterPro" id="IPR051940">
    <property type="entry name" value="Chitin_bind-dev_reg"/>
</dbReference>
<dbReference type="Pfam" id="PF01607">
    <property type="entry name" value="CBM_14"/>
    <property type="match status" value="2"/>
</dbReference>
<dbReference type="RefSeq" id="XP_018022216.1">
    <property type="nucleotide sequence ID" value="XM_018166727.2"/>
</dbReference>
<keyword evidence="3" id="KW-0677">Repeat</keyword>
<dbReference type="InterPro" id="IPR036508">
    <property type="entry name" value="Chitin-bd_dom_sf"/>
</dbReference>
<evidence type="ECO:0000256" key="3">
    <source>
        <dbReference type="ARBA" id="ARBA00022737"/>
    </source>
</evidence>
<accession>A0A8B7PAJ7</accession>
<dbReference type="PANTHER" id="PTHR23301">
    <property type="entry name" value="CHITIN BINDING PERITROPHIN-A"/>
    <property type="match status" value="1"/>
</dbReference>
<dbReference type="PROSITE" id="PS50940">
    <property type="entry name" value="CHIT_BIND_II"/>
    <property type="match status" value="2"/>
</dbReference>
<protein>
    <submittedName>
        <fullName evidence="10">Zonadhesin</fullName>
    </submittedName>
</protein>
<evidence type="ECO:0000256" key="6">
    <source>
        <dbReference type="SAM" id="MobiDB-lite"/>
    </source>
</evidence>
<feature type="domain" description="Chitin-binding type-2" evidence="8">
    <location>
        <begin position="258"/>
        <end position="313"/>
    </location>
</feature>
<dbReference type="OrthoDB" id="6382693at2759"/>
<dbReference type="SMART" id="SM00494">
    <property type="entry name" value="ChtBD2"/>
    <property type="match status" value="2"/>
</dbReference>
<keyword evidence="5" id="KW-0325">Glycoprotein</keyword>
<keyword evidence="9" id="KW-1185">Reference proteome</keyword>